<dbReference type="PROSITE" id="PS50847">
    <property type="entry name" value="GRAM_POS_ANCHORING"/>
    <property type="match status" value="1"/>
</dbReference>
<protein>
    <submittedName>
        <fullName evidence="9">Cell wall anchor</fullName>
    </submittedName>
</protein>
<evidence type="ECO:0000313" key="9">
    <source>
        <dbReference type="EMBL" id="PDK42075.1"/>
    </source>
</evidence>
<comment type="caution">
    <text evidence="9">The sequence shown here is derived from an EMBL/GenBank/DDBJ whole genome shotgun (WGS) entry which is preliminary data.</text>
</comment>
<keyword evidence="3" id="KW-0964">Secreted</keyword>
<dbReference type="GeneID" id="61188454"/>
<dbReference type="EMBL" id="NYPG01000002">
    <property type="protein sequence ID" value="PDK42075.1"/>
    <property type="molecule type" value="Genomic_DNA"/>
</dbReference>
<evidence type="ECO:0000256" key="4">
    <source>
        <dbReference type="ARBA" id="ARBA00022729"/>
    </source>
</evidence>
<evidence type="ECO:0000256" key="1">
    <source>
        <dbReference type="ARBA" id="ARBA00004168"/>
    </source>
</evidence>
<comment type="subcellular location">
    <subcellularLocation>
        <location evidence="1">Secreted</location>
        <location evidence="1">Cell wall</location>
        <topology evidence="1">Peptidoglycan-anchor</topology>
    </subcellularLocation>
</comment>
<keyword evidence="10" id="KW-1185">Reference proteome</keyword>
<dbReference type="RefSeq" id="WP_011701411.1">
    <property type="nucleotide sequence ID" value="NZ_CBCSAN010000001.1"/>
</dbReference>
<name>A0ABX4IFK9_LISWE</name>
<gene>
    <name evidence="9" type="ORF">AFZ32_04925</name>
</gene>
<keyword evidence="2" id="KW-0134">Cell wall</keyword>
<feature type="signal peptide" evidence="7">
    <location>
        <begin position="1"/>
        <end position="26"/>
    </location>
</feature>
<evidence type="ECO:0000256" key="3">
    <source>
        <dbReference type="ARBA" id="ARBA00022525"/>
    </source>
</evidence>
<dbReference type="InterPro" id="IPR019931">
    <property type="entry name" value="LPXTG_anchor"/>
</dbReference>
<evidence type="ECO:0000256" key="6">
    <source>
        <dbReference type="SAM" id="MobiDB-lite"/>
    </source>
</evidence>
<feature type="chain" id="PRO_5046915956" evidence="7">
    <location>
        <begin position="27"/>
        <end position="460"/>
    </location>
</feature>
<feature type="domain" description="Gram-positive cocci surface proteins LPxTG" evidence="8">
    <location>
        <begin position="429"/>
        <end position="460"/>
    </location>
</feature>
<feature type="region of interest" description="Disordered" evidence="6">
    <location>
        <begin position="29"/>
        <end position="49"/>
    </location>
</feature>
<evidence type="ECO:0000313" key="10">
    <source>
        <dbReference type="Proteomes" id="UP000219632"/>
    </source>
</evidence>
<keyword evidence="5" id="KW-0572">Peptidoglycan-anchor</keyword>
<organism evidence="9 10">
    <name type="scientific">Listeria welshimeri</name>
    <dbReference type="NCBI Taxonomy" id="1643"/>
    <lineage>
        <taxon>Bacteria</taxon>
        <taxon>Bacillati</taxon>
        <taxon>Bacillota</taxon>
        <taxon>Bacilli</taxon>
        <taxon>Bacillales</taxon>
        <taxon>Listeriaceae</taxon>
        <taxon>Listeria</taxon>
    </lineage>
</organism>
<dbReference type="Pfam" id="PF17936">
    <property type="entry name" value="Big_6"/>
    <property type="match status" value="1"/>
</dbReference>
<evidence type="ECO:0000256" key="7">
    <source>
        <dbReference type="SAM" id="SignalP"/>
    </source>
</evidence>
<reference evidence="9 10" key="1">
    <citation type="submission" date="2017-09" db="EMBL/GenBank/DDBJ databases">
        <title>Draft Genomes of 144 Listeria Monocytogenes isolates from foods.</title>
        <authorList>
            <person name="Wu C.H."/>
            <person name="Ng J."/>
            <person name="Kiang D."/>
            <person name="Chen C.-Y."/>
            <person name="Frink S."/>
            <person name="Lafrades M."/>
            <person name="Morales C."/>
            <person name="Park P."/>
            <person name="Zwick M."/>
        </authorList>
    </citation>
    <scope>NUCLEOTIDE SEQUENCE [LARGE SCALE GENOMIC DNA]</scope>
    <source>
        <strain evidence="9 10">CDPHFDLB-F14M01633.75-2</strain>
    </source>
</reference>
<dbReference type="NCBIfam" id="TIGR01167">
    <property type="entry name" value="LPXTG_anchor"/>
    <property type="match status" value="1"/>
</dbReference>
<keyword evidence="4 7" id="KW-0732">Signal</keyword>
<sequence>MKNLKKGLVATLAIGLALSISAPVFATENTESEEVKDSTVESSTAVEKEQTNVVEKETIKDEKATEPSETIKKPLKAAPNAVTAKTGLSFEIGAKPAATDFVTINDDTNKPTFAFKNGAPTTATAGNYSTVILVTFDDATSVEVTADYTVKAATPLATLKTTPVIAQGSKPTPSQFATPAAGVQLSFKTGVPSTTTPGYFSTTIVATKDGKTEELVAPFYVIDQTPPEVSLIDEDSVFTKGEVLTPEDFVIATDNAGKVKLSFKPGYEASTATTGYHETVIIAKDTAGNTQEVTVSYFVINNVATLKTPVLDEKNSTAKVIYGKTSSNVTVEMLSENGDLIATTTSDSSGNFTLKLKTPLKQNDFFVLFAFDDNGNYSDYGGYSYIGQDMEIVETPTVTAKKPDIKTIVKNSNKNNVKVKDPKKSEGTLPKTGDESSLPLTAIGLLLASGTVIVLRKKQA</sequence>
<dbReference type="Proteomes" id="UP000219632">
    <property type="component" value="Unassembled WGS sequence"/>
</dbReference>
<dbReference type="InterPro" id="IPR041498">
    <property type="entry name" value="Big_6"/>
</dbReference>
<proteinExistence type="predicted"/>
<evidence type="ECO:0000259" key="8">
    <source>
        <dbReference type="PROSITE" id="PS50847"/>
    </source>
</evidence>
<accession>A0ABX4IFK9</accession>
<evidence type="ECO:0000256" key="5">
    <source>
        <dbReference type="ARBA" id="ARBA00023088"/>
    </source>
</evidence>
<dbReference type="Pfam" id="PF00746">
    <property type="entry name" value="Gram_pos_anchor"/>
    <property type="match status" value="1"/>
</dbReference>
<evidence type="ECO:0000256" key="2">
    <source>
        <dbReference type="ARBA" id="ARBA00022512"/>
    </source>
</evidence>